<dbReference type="InterPro" id="IPR013087">
    <property type="entry name" value="Znf_C2H2_type"/>
</dbReference>
<protein>
    <recommendedName>
        <fullName evidence="6">C2H2-type domain-containing protein</fullName>
    </recommendedName>
</protein>
<accession>A0ABD2L0Q9</accession>
<keyword evidence="4" id="KW-0862">Zinc</keyword>
<reference evidence="7 8" key="1">
    <citation type="submission" date="2024-10" db="EMBL/GenBank/DDBJ databases">
        <authorList>
            <person name="Kim D."/>
        </authorList>
    </citation>
    <scope>NUCLEOTIDE SEQUENCE [LARGE SCALE GENOMIC DNA]</scope>
    <source>
        <strain evidence="7">BH-2024</strain>
    </source>
</reference>
<dbReference type="Proteomes" id="UP001620626">
    <property type="component" value="Unassembled WGS sequence"/>
</dbReference>
<name>A0ABD2L0Q9_9BILA</name>
<evidence type="ECO:0000256" key="1">
    <source>
        <dbReference type="ARBA" id="ARBA00022723"/>
    </source>
</evidence>
<evidence type="ECO:0000313" key="7">
    <source>
        <dbReference type="EMBL" id="KAL3108810.1"/>
    </source>
</evidence>
<dbReference type="SMART" id="SM00355">
    <property type="entry name" value="ZnF_C2H2"/>
    <property type="match status" value="3"/>
</dbReference>
<evidence type="ECO:0000259" key="6">
    <source>
        <dbReference type="PROSITE" id="PS50157"/>
    </source>
</evidence>
<dbReference type="Pfam" id="PF00096">
    <property type="entry name" value="zf-C2H2"/>
    <property type="match status" value="1"/>
</dbReference>
<keyword evidence="1" id="KW-0479">Metal-binding</keyword>
<evidence type="ECO:0000256" key="2">
    <source>
        <dbReference type="ARBA" id="ARBA00022737"/>
    </source>
</evidence>
<dbReference type="AlphaFoldDB" id="A0ABD2L0Q9"/>
<sequence>MDNSVLAELQAENSQLRNRIKNLQTSLCQTQNMAQKEIDKNASIRSQLNQVCSMNEHLRAENARLIQQQVNNVSSSSVTSSSAGGSGGGTALSSANHPFVSPTSLVPQLEAANSFWQAVVGISSSGGGGAGTTNDSNYAAGHQQQQAVATSSALLFNRATTLTPAGIGSSSADDDSKVGSSSRSAKLKRELRFHCDWPGCAYATAYGGDLNKHKRKHTGERPYQCDQCHATFGQHSSLSAHRYTHSDMKRFHCPQCEYSTNKSSDWTKHLKTGKHKKSL</sequence>
<dbReference type="Gene3D" id="3.30.160.60">
    <property type="entry name" value="Classic Zinc Finger"/>
    <property type="match status" value="2"/>
</dbReference>
<dbReference type="PROSITE" id="PS50157">
    <property type="entry name" value="ZINC_FINGER_C2H2_2"/>
    <property type="match status" value="2"/>
</dbReference>
<dbReference type="SUPFAM" id="SSF57667">
    <property type="entry name" value="beta-beta-alpha zinc fingers"/>
    <property type="match status" value="2"/>
</dbReference>
<proteinExistence type="predicted"/>
<feature type="domain" description="C2H2-type" evidence="6">
    <location>
        <begin position="193"/>
        <end position="222"/>
    </location>
</feature>
<dbReference type="PANTHER" id="PTHR23235">
    <property type="entry name" value="KRUEPPEL-LIKE TRANSCRIPTION FACTOR"/>
    <property type="match status" value="1"/>
</dbReference>
<dbReference type="EMBL" id="JBICBT010000583">
    <property type="protein sequence ID" value="KAL3108810.1"/>
    <property type="molecule type" value="Genomic_DNA"/>
</dbReference>
<dbReference type="InterPro" id="IPR036236">
    <property type="entry name" value="Znf_C2H2_sf"/>
</dbReference>
<evidence type="ECO:0000313" key="8">
    <source>
        <dbReference type="Proteomes" id="UP001620626"/>
    </source>
</evidence>
<keyword evidence="8" id="KW-1185">Reference proteome</keyword>
<evidence type="ECO:0000256" key="5">
    <source>
        <dbReference type="PROSITE-ProRule" id="PRU00042"/>
    </source>
</evidence>
<organism evidence="7 8">
    <name type="scientific">Heterodera trifolii</name>
    <dbReference type="NCBI Taxonomy" id="157864"/>
    <lineage>
        <taxon>Eukaryota</taxon>
        <taxon>Metazoa</taxon>
        <taxon>Ecdysozoa</taxon>
        <taxon>Nematoda</taxon>
        <taxon>Chromadorea</taxon>
        <taxon>Rhabditida</taxon>
        <taxon>Tylenchina</taxon>
        <taxon>Tylenchomorpha</taxon>
        <taxon>Tylenchoidea</taxon>
        <taxon>Heteroderidae</taxon>
        <taxon>Heteroderinae</taxon>
        <taxon>Heterodera</taxon>
    </lineage>
</organism>
<gene>
    <name evidence="7" type="ORF">niasHT_018061</name>
</gene>
<dbReference type="PROSITE" id="PS00028">
    <property type="entry name" value="ZINC_FINGER_C2H2_1"/>
    <property type="match status" value="1"/>
</dbReference>
<keyword evidence="3 5" id="KW-0863">Zinc-finger</keyword>
<evidence type="ECO:0000256" key="4">
    <source>
        <dbReference type="ARBA" id="ARBA00022833"/>
    </source>
</evidence>
<dbReference type="PANTHER" id="PTHR23235:SF120">
    <property type="entry name" value="KRUPPEL-LIKE FACTOR 15"/>
    <property type="match status" value="1"/>
</dbReference>
<dbReference type="FunFam" id="3.30.160.60:FF:000671">
    <property type="entry name" value="Zinc finger protein 26"/>
    <property type="match status" value="1"/>
</dbReference>
<keyword evidence="2" id="KW-0677">Repeat</keyword>
<dbReference type="GO" id="GO:0008270">
    <property type="term" value="F:zinc ion binding"/>
    <property type="evidence" value="ECO:0007669"/>
    <property type="project" value="UniProtKB-KW"/>
</dbReference>
<feature type="domain" description="C2H2-type" evidence="6">
    <location>
        <begin position="223"/>
        <end position="250"/>
    </location>
</feature>
<comment type="caution">
    <text evidence="7">The sequence shown here is derived from an EMBL/GenBank/DDBJ whole genome shotgun (WGS) entry which is preliminary data.</text>
</comment>
<evidence type="ECO:0000256" key="3">
    <source>
        <dbReference type="ARBA" id="ARBA00022771"/>
    </source>
</evidence>